<dbReference type="GO" id="GO:0016747">
    <property type="term" value="F:acyltransferase activity, transferring groups other than amino-acyl groups"/>
    <property type="evidence" value="ECO:0007669"/>
    <property type="project" value="InterPro"/>
</dbReference>
<dbReference type="KEGG" id="rta:Rta_22515"/>
<dbReference type="PATRIC" id="fig|365046.3.peg.2305"/>
<protein>
    <submittedName>
        <fullName evidence="4">Candidate PhnO protein</fullName>
    </submittedName>
</protein>
<gene>
    <name evidence="4" type="primary">phnO</name>
    <name evidence="4" type="ordered locus">Rta_22515</name>
</gene>
<feature type="domain" description="N-acetyltransferase" evidence="3">
    <location>
        <begin position="3"/>
        <end position="142"/>
    </location>
</feature>
<dbReference type="OrthoDB" id="9789603at2"/>
<dbReference type="InterPro" id="IPR016181">
    <property type="entry name" value="Acyl_CoA_acyltransferase"/>
</dbReference>
<organism evidence="4 5">
    <name type="scientific">Ramlibacter tataouinensis (strain ATCC BAA-407 / DSM 14655 / LMG 21543 / TTB310)</name>
    <dbReference type="NCBI Taxonomy" id="365046"/>
    <lineage>
        <taxon>Bacteria</taxon>
        <taxon>Pseudomonadati</taxon>
        <taxon>Pseudomonadota</taxon>
        <taxon>Betaproteobacteria</taxon>
        <taxon>Burkholderiales</taxon>
        <taxon>Comamonadaceae</taxon>
        <taxon>Ramlibacter</taxon>
    </lineage>
</organism>
<sequence>MTPAVRPAGPGDAPAVIALLAQLGYPGGEAFVPRRLAELAAHPDALLLLAEAGGEVLGLISLHFIPQLALPGDFCRISYLCVHERARSLGLGAVLEAHAVEQARRRGCDRIELHSHQRRVDAHRFYARQGYRESPKYLLKTL</sequence>
<dbReference type="SUPFAM" id="SSF55729">
    <property type="entry name" value="Acyl-CoA N-acyltransferases (Nat)"/>
    <property type="match status" value="1"/>
</dbReference>
<dbReference type="EMBL" id="CP000245">
    <property type="protein sequence ID" value="AEG93349.1"/>
    <property type="molecule type" value="Genomic_DNA"/>
</dbReference>
<dbReference type="PROSITE" id="PS51186">
    <property type="entry name" value="GNAT"/>
    <property type="match status" value="1"/>
</dbReference>
<dbReference type="Proteomes" id="UP000008385">
    <property type="component" value="Chromosome"/>
</dbReference>
<accession>F5XZY8</accession>
<dbReference type="Pfam" id="PF00583">
    <property type="entry name" value="Acetyltransf_1"/>
    <property type="match status" value="1"/>
</dbReference>
<keyword evidence="1" id="KW-0808">Transferase</keyword>
<reference evidence="4 5" key="2">
    <citation type="journal article" date="2011" name="PLoS ONE">
        <title>The Cyst-Dividing Bacterium Ramlibacter tataouinensis TTB310 Genome Reveals a Well-Stocked Toolbox for Adaptation to a Desert Environment.</title>
        <authorList>
            <person name="De Luca G."/>
            <person name="Barakat M."/>
            <person name="Ortet P."/>
            <person name="Fochesato S."/>
            <person name="Jourlin-Castelli C."/>
            <person name="Ansaldi M."/>
            <person name="Py B."/>
            <person name="Fichant G."/>
            <person name="Coutinho P.M."/>
            <person name="Voulhoux R."/>
            <person name="Bastien O."/>
            <person name="Marechal E."/>
            <person name="Henrissat B."/>
            <person name="Quentin Y."/>
            <person name="Noirot P."/>
            <person name="Filloux A."/>
            <person name="Mejean V."/>
            <person name="Dubow M.S."/>
            <person name="Barras F."/>
            <person name="Barbe V."/>
            <person name="Weissenbach J."/>
            <person name="Mihalcescu I."/>
            <person name="Vermeglio A."/>
            <person name="Achouak W."/>
            <person name="Heulin T."/>
        </authorList>
    </citation>
    <scope>NUCLEOTIDE SEQUENCE [LARGE SCALE GENOMIC DNA]</scope>
    <source>
        <strain evidence="5">ATCC BAA-407 / DSM 14655 / LMG 21543 / TTB310</strain>
    </source>
</reference>
<reference evidence="5" key="1">
    <citation type="submission" date="2006-01" db="EMBL/GenBank/DDBJ databases">
        <title>Genome of the cyst-dividing bacterium Ramlibacter tataouinensis.</title>
        <authorList>
            <person name="Barakat M."/>
            <person name="Ortet P."/>
            <person name="De Luca G."/>
            <person name="Jourlin-Castelli C."/>
            <person name="Ansaldi M."/>
            <person name="Py B."/>
            <person name="Fichant G."/>
            <person name="Coutinho P."/>
            <person name="Voulhoux R."/>
            <person name="Bastien O."/>
            <person name="Roy S."/>
            <person name="Marechal E."/>
            <person name="Henrissat B."/>
            <person name="Quentin Y."/>
            <person name="Noirot P."/>
            <person name="Filloux A."/>
            <person name="Mejean V."/>
            <person name="DuBow M."/>
            <person name="Barras F."/>
            <person name="Heulin T."/>
        </authorList>
    </citation>
    <scope>NUCLEOTIDE SEQUENCE [LARGE SCALE GENOMIC DNA]</scope>
    <source>
        <strain evidence="5">ATCC BAA-407 / DSM 14655 / LMG 21543 / TTB310</strain>
    </source>
</reference>
<dbReference type="HOGENOM" id="CLU_013985_34_4_4"/>
<dbReference type="eggNOG" id="COG0456">
    <property type="taxonomic scope" value="Bacteria"/>
</dbReference>
<evidence type="ECO:0000259" key="3">
    <source>
        <dbReference type="PROSITE" id="PS51186"/>
    </source>
</evidence>
<dbReference type="InterPro" id="IPR050832">
    <property type="entry name" value="Bact_Acetyltransf"/>
</dbReference>
<dbReference type="RefSeq" id="WP_013901581.1">
    <property type="nucleotide sequence ID" value="NC_015677.1"/>
</dbReference>
<evidence type="ECO:0000313" key="4">
    <source>
        <dbReference type="EMBL" id="AEG93349.1"/>
    </source>
</evidence>
<evidence type="ECO:0000256" key="2">
    <source>
        <dbReference type="ARBA" id="ARBA00023315"/>
    </source>
</evidence>
<dbReference type="CDD" id="cd04301">
    <property type="entry name" value="NAT_SF"/>
    <property type="match status" value="1"/>
</dbReference>
<keyword evidence="2" id="KW-0012">Acyltransferase</keyword>
<dbReference type="AlphaFoldDB" id="F5XZY8"/>
<name>F5XZY8_RAMTT</name>
<dbReference type="Gene3D" id="3.40.630.30">
    <property type="match status" value="1"/>
</dbReference>
<evidence type="ECO:0000313" key="5">
    <source>
        <dbReference type="Proteomes" id="UP000008385"/>
    </source>
</evidence>
<evidence type="ECO:0000256" key="1">
    <source>
        <dbReference type="ARBA" id="ARBA00022679"/>
    </source>
</evidence>
<dbReference type="InterPro" id="IPR000182">
    <property type="entry name" value="GNAT_dom"/>
</dbReference>
<dbReference type="PANTHER" id="PTHR43877">
    <property type="entry name" value="AMINOALKYLPHOSPHONATE N-ACETYLTRANSFERASE-RELATED-RELATED"/>
    <property type="match status" value="1"/>
</dbReference>
<dbReference type="STRING" id="365046.Rta_22515"/>
<proteinExistence type="predicted"/>
<keyword evidence="5" id="KW-1185">Reference proteome</keyword>